<feature type="domain" description="BESS" evidence="4">
    <location>
        <begin position="333"/>
        <end position="372"/>
    </location>
</feature>
<dbReference type="GO" id="GO:0008270">
    <property type="term" value="F:zinc ion binding"/>
    <property type="evidence" value="ECO:0007669"/>
    <property type="project" value="UniProtKB-KW"/>
</dbReference>
<evidence type="ECO:0000256" key="1">
    <source>
        <dbReference type="PROSITE-ProRule" id="PRU00042"/>
    </source>
</evidence>
<dbReference type="AlphaFoldDB" id="A0A6G0YMS3"/>
<dbReference type="OrthoDB" id="6624968at2759"/>
<feature type="domain" description="C2H2-type" evidence="3">
    <location>
        <begin position="29"/>
        <end position="57"/>
    </location>
</feature>
<dbReference type="Pfam" id="PF02944">
    <property type="entry name" value="BESS"/>
    <property type="match status" value="1"/>
</dbReference>
<accession>A0A6G0YMS3</accession>
<dbReference type="Pfam" id="PF00096">
    <property type="entry name" value="zf-C2H2"/>
    <property type="match status" value="2"/>
</dbReference>
<dbReference type="PROSITE" id="PS51031">
    <property type="entry name" value="BESS"/>
    <property type="match status" value="1"/>
</dbReference>
<dbReference type="InterPro" id="IPR013087">
    <property type="entry name" value="Znf_C2H2_type"/>
</dbReference>
<dbReference type="PROSITE" id="PS00028">
    <property type="entry name" value="ZINC_FINGER_C2H2_1"/>
    <property type="match status" value="2"/>
</dbReference>
<dbReference type="SUPFAM" id="SSF57667">
    <property type="entry name" value="beta-beta-alpha zinc fingers"/>
    <property type="match status" value="1"/>
</dbReference>
<dbReference type="Gene3D" id="3.30.160.60">
    <property type="entry name" value="Classic Zinc Finger"/>
    <property type="match status" value="1"/>
</dbReference>
<evidence type="ECO:0000259" key="3">
    <source>
        <dbReference type="PROSITE" id="PS50157"/>
    </source>
</evidence>
<sequence>MFDCDKCVASFSRRCNLNRHLKMHDGFGFNCSLCNKLFTRKDNLSRHTKAFHSEKEVHLFMNADVNGSKNDTPTNATENDTENNVVCNDLCNAACVDVIPTDNIKIARLAIVPNIPARASKSGSTKRNIDKLKKNIMPYIKADNELNVLQKNEFMEKTVDEDYKDKIKKNLAWIKVVSYLINMIRNKNEEQQKIILQDIMARWHIIRDNHVGHFKKQEKSLRTYSPAKKPKLHVHTEQLSFPEKNSELRNSTSSFENFHITISEAKSHNINETKAEENLSSYVDDKIRYNEVVKNSSSLSKRPKNKHKKFSVEESLVNFLKNHNNMKKTFEEEDDDLEFFYSMLPTVRSLTSDQKYTFRIQTMQFLYNIINISSINQSIKKSSIAAYYSEFFPDEISNDNNVCLQENYNDQVDKKIL</sequence>
<protein>
    <submittedName>
        <fullName evidence="5">Transcription factor hamlet-like</fullName>
    </submittedName>
</protein>
<evidence type="ECO:0000259" key="4">
    <source>
        <dbReference type="PROSITE" id="PS51031"/>
    </source>
</evidence>
<feature type="domain" description="C2H2-type" evidence="3">
    <location>
        <begin position="2"/>
        <end position="26"/>
    </location>
</feature>
<dbReference type="SMART" id="SM00355">
    <property type="entry name" value="ZnF_C2H2"/>
    <property type="match status" value="2"/>
</dbReference>
<gene>
    <name evidence="5" type="ORF">FWK35_00022523</name>
</gene>
<keyword evidence="1" id="KW-0479">Metal-binding</keyword>
<keyword evidence="6" id="KW-1185">Reference proteome</keyword>
<dbReference type="EMBL" id="VUJU01003190">
    <property type="protein sequence ID" value="KAF0758823.1"/>
    <property type="molecule type" value="Genomic_DNA"/>
</dbReference>
<proteinExistence type="predicted"/>
<dbReference type="Proteomes" id="UP000478052">
    <property type="component" value="Unassembled WGS sequence"/>
</dbReference>
<evidence type="ECO:0000313" key="5">
    <source>
        <dbReference type="EMBL" id="KAF0758823.1"/>
    </source>
</evidence>
<evidence type="ECO:0000313" key="6">
    <source>
        <dbReference type="Proteomes" id="UP000478052"/>
    </source>
</evidence>
<organism evidence="5 6">
    <name type="scientific">Aphis craccivora</name>
    <name type="common">Cowpea aphid</name>
    <dbReference type="NCBI Taxonomy" id="307492"/>
    <lineage>
        <taxon>Eukaryota</taxon>
        <taxon>Metazoa</taxon>
        <taxon>Ecdysozoa</taxon>
        <taxon>Arthropoda</taxon>
        <taxon>Hexapoda</taxon>
        <taxon>Insecta</taxon>
        <taxon>Pterygota</taxon>
        <taxon>Neoptera</taxon>
        <taxon>Paraneoptera</taxon>
        <taxon>Hemiptera</taxon>
        <taxon>Sternorrhyncha</taxon>
        <taxon>Aphidomorpha</taxon>
        <taxon>Aphidoidea</taxon>
        <taxon>Aphididae</taxon>
        <taxon>Aphidini</taxon>
        <taxon>Aphis</taxon>
        <taxon>Aphis</taxon>
    </lineage>
</organism>
<keyword evidence="2" id="KW-0539">Nucleus</keyword>
<keyword evidence="1" id="KW-0862">Zinc</keyword>
<dbReference type="InterPro" id="IPR036236">
    <property type="entry name" value="Znf_C2H2_sf"/>
</dbReference>
<comment type="subcellular location">
    <subcellularLocation>
        <location evidence="2">Nucleus</location>
    </subcellularLocation>
</comment>
<evidence type="ECO:0000256" key="2">
    <source>
        <dbReference type="PROSITE-ProRule" id="PRU00371"/>
    </source>
</evidence>
<dbReference type="GO" id="GO:0005634">
    <property type="term" value="C:nucleus"/>
    <property type="evidence" value="ECO:0007669"/>
    <property type="project" value="UniProtKB-SubCell"/>
</dbReference>
<dbReference type="InterPro" id="IPR004210">
    <property type="entry name" value="BESS_motif"/>
</dbReference>
<dbReference type="PROSITE" id="PS50157">
    <property type="entry name" value="ZINC_FINGER_C2H2_2"/>
    <property type="match status" value="2"/>
</dbReference>
<name>A0A6G0YMS3_APHCR</name>
<dbReference type="GO" id="GO:0003677">
    <property type="term" value="F:DNA binding"/>
    <property type="evidence" value="ECO:0007669"/>
    <property type="project" value="InterPro"/>
</dbReference>
<comment type="caution">
    <text evidence="5">The sequence shown here is derived from an EMBL/GenBank/DDBJ whole genome shotgun (WGS) entry which is preliminary data.</text>
</comment>
<keyword evidence="1" id="KW-0863">Zinc-finger</keyword>
<reference evidence="5 6" key="1">
    <citation type="submission" date="2019-08" db="EMBL/GenBank/DDBJ databases">
        <title>Whole genome of Aphis craccivora.</title>
        <authorList>
            <person name="Voronova N.V."/>
            <person name="Shulinski R.S."/>
            <person name="Bandarenka Y.V."/>
            <person name="Zhorov D.G."/>
            <person name="Warner D."/>
        </authorList>
    </citation>
    <scope>NUCLEOTIDE SEQUENCE [LARGE SCALE GENOMIC DNA]</scope>
    <source>
        <strain evidence="5">180601</strain>
        <tissue evidence="5">Whole Body</tissue>
    </source>
</reference>